<name>A0ABP8CRE9_9ACTN</name>
<accession>A0ABP8CRE9</accession>
<feature type="domain" description="DUF397" evidence="1">
    <location>
        <begin position="6"/>
        <end position="58"/>
    </location>
</feature>
<evidence type="ECO:0000259" key="1">
    <source>
        <dbReference type="Pfam" id="PF04149"/>
    </source>
</evidence>
<dbReference type="EMBL" id="BAABAS010000033">
    <property type="protein sequence ID" value="GAA4242500.1"/>
    <property type="molecule type" value="Genomic_DNA"/>
</dbReference>
<gene>
    <name evidence="2" type="ORF">GCM10022254_75750</name>
</gene>
<sequence length="64" mass="6959">MSSPMWRKSSHSGTGDQSVCVEVADLPTGIGIRDSKNPHIGHLTITPDAFVTLLTRAKRDELNL</sequence>
<dbReference type="Proteomes" id="UP001501710">
    <property type="component" value="Unassembled WGS sequence"/>
</dbReference>
<dbReference type="InterPro" id="IPR007278">
    <property type="entry name" value="DUF397"/>
</dbReference>
<reference evidence="3" key="1">
    <citation type="journal article" date="2019" name="Int. J. Syst. Evol. Microbiol.">
        <title>The Global Catalogue of Microorganisms (GCM) 10K type strain sequencing project: providing services to taxonomists for standard genome sequencing and annotation.</title>
        <authorList>
            <consortium name="The Broad Institute Genomics Platform"/>
            <consortium name="The Broad Institute Genome Sequencing Center for Infectious Disease"/>
            <person name="Wu L."/>
            <person name="Ma J."/>
        </authorList>
    </citation>
    <scope>NUCLEOTIDE SEQUENCE [LARGE SCALE GENOMIC DNA]</scope>
    <source>
        <strain evidence="3">JCM 17440</strain>
    </source>
</reference>
<proteinExistence type="predicted"/>
<evidence type="ECO:0000313" key="3">
    <source>
        <dbReference type="Proteomes" id="UP001501710"/>
    </source>
</evidence>
<dbReference type="Pfam" id="PF04149">
    <property type="entry name" value="DUF397"/>
    <property type="match status" value="1"/>
</dbReference>
<keyword evidence="3" id="KW-1185">Reference proteome</keyword>
<comment type="caution">
    <text evidence="2">The sequence shown here is derived from an EMBL/GenBank/DDBJ whole genome shotgun (WGS) entry which is preliminary data.</text>
</comment>
<evidence type="ECO:0000313" key="2">
    <source>
        <dbReference type="EMBL" id="GAA4242500.1"/>
    </source>
</evidence>
<organism evidence="2 3">
    <name type="scientific">Actinomadura meridiana</name>
    <dbReference type="NCBI Taxonomy" id="559626"/>
    <lineage>
        <taxon>Bacteria</taxon>
        <taxon>Bacillati</taxon>
        <taxon>Actinomycetota</taxon>
        <taxon>Actinomycetes</taxon>
        <taxon>Streptosporangiales</taxon>
        <taxon>Thermomonosporaceae</taxon>
        <taxon>Actinomadura</taxon>
    </lineage>
</organism>
<protein>
    <recommendedName>
        <fullName evidence="1">DUF397 domain-containing protein</fullName>
    </recommendedName>
</protein>